<evidence type="ECO:0000256" key="6">
    <source>
        <dbReference type="ARBA" id="ARBA00023136"/>
    </source>
</evidence>
<accession>A0A5N6QX93</accession>
<dbReference type="OrthoDB" id="630188at2759"/>
<feature type="domain" description="Trichome birefringence-like C-terminal" evidence="9">
    <location>
        <begin position="134"/>
        <end position="416"/>
    </location>
</feature>
<evidence type="ECO:0000256" key="7">
    <source>
        <dbReference type="SAM" id="MobiDB-lite"/>
    </source>
</evidence>
<sequence>MKLQSIELPLGKNQTLQKSPKIVLLVIFTLVFLTVVPYYPLLRRYPSNDSSETPSSSSYDHHHDSKDIGDDIVSTPSGDKYCDIFSGEWIPNPHAPYYKNTTCWAIHEHQNCMKYGRPDSDFMKWRWKPSDCDLPIFNPAIFLELVRGRSLAFVGDSVGRNQMQSLICLLSRVEYPIGVSHSPDERFIRWKYTSYNFTMAAFWTPHLVKSNEADNGVFNVYLDEFDEKWTTQIDEFDFLIISAGHWFFRPMVFYENGKIVGCHYCQKKNVVDLTMQYGYKKAFRTAFKAINGLENYKGITFLRTFSPSHFEGGLWNQGGNCVRTRPFRNNETRLEGQNLELYMAQVEEFKKAEKEGKKKGLRYRLLDTTQTMLLRPDGHPSRYGHWPHENVTLYNDCVHWCLPGPIDIWNDFLLEMFKREGVRSHEEKLQYLRDKKLQVR</sequence>
<keyword evidence="12" id="KW-1185">Reference proteome</keyword>
<dbReference type="InterPro" id="IPR026057">
    <property type="entry name" value="TBL_C"/>
</dbReference>
<evidence type="ECO:0000313" key="12">
    <source>
        <dbReference type="Proteomes" id="UP000327013"/>
    </source>
</evidence>
<evidence type="ECO:0000259" key="9">
    <source>
        <dbReference type="Pfam" id="PF13839"/>
    </source>
</evidence>
<dbReference type="EMBL" id="CM017323">
    <property type="protein sequence ID" value="KAE8022149.1"/>
    <property type="molecule type" value="Genomic_DNA"/>
</dbReference>
<evidence type="ECO:0000256" key="5">
    <source>
        <dbReference type="ARBA" id="ARBA00022989"/>
    </source>
</evidence>
<dbReference type="InterPro" id="IPR025846">
    <property type="entry name" value="TBL_N"/>
</dbReference>
<reference evidence="11 12" key="1">
    <citation type="submission" date="2019-06" db="EMBL/GenBank/DDBJ databases">
        <title>A chromosomal-level reference genome of Carpinus fangiana (Coryloideae, Betulaceae).</title>
        <authorList>
            <person name="Yang X."/>
            <person name="Wang Z."/>
            <person name="Zhang L."/>
            <person name="Hao G."/>
            <person name="Liu J."/>
            <person name="Yang Y."/>
        </authorList>
    </citation>
    <scope>NUCLEOTIDE SEQUENCE [LARGE SCALE GENOMIC DNA]</scope>
    <source>
        <strain evidence="11">Cfa_2016G</strain>
        <tissue evidence="11">Leaf</tissue>
    </source>
</reference>
<evidence type="ECO:0000256" key="2">
    <source>
        <dbReference type="ARBA" id="ARBA00007727"/>
    </source>
</evidence>
<organism evidence="11 12">
    <name type="scientific">Carpinus fangiana</name>
    <dbReference type="NCBI Taxonomy" id="176857"/>
    <lineage>
        <taxon>Eukaryota</taxon>
        <taxon>Viridiplantae</taxon>
        <taxon>Streptophyta</taxon>
        <taxon>Embryophyta</taxon>
        <taxon>Tracheophyta</taxon>
        <taxon>Spermatophyta</taxon>
        <taxon>Magnoliopsida</taxon>
        <taxon>eudicotyledons</taxon>
        <taxon>Gunneridae</taxon>
        <taxon>Pentapetalae</taxon>
        <taxon>rosids</taxon>
        <taxon>fabids</taxon>
        <taxon>Fagales</taxon>
        <taxon>Betulaceae</taxon>
        <taxon>Carpinus</taxon>
    </lineage>
</organism>
<feature type="compositionally biased region" description="Low complexity" evidence="7">
    <location>
        <begin position="47"/>
        <end position="58"/>
    </location>
</feature>
<keyword evidence="5 8" id="KW-1133">Transmembrane helix</keyword>
<evidence type="ECO:0000313" key="11">
    <source>
        <dbReference type="EMBL" id="KAE8022149.1"/>
    </source>
</evidence>
<comment type="similarity">
    <text evidence="2">Belongs to the PC-esterase family. TBL subfamily.</text>
</comment>
<keyword evidence="4" id="KW-0735">Signal-anchor</keyword>
<dbReference type="GO" id="GO:0016413">
    <property type="term" value="F:O-acetyltransferase activity"/>
    <property type="evidence" value="ECO:0007669"/>
    <property type="project" value="InterPro"/>
</dbReference>
<proteinExistence type="inferred from homology"/>
<protein>
    <submittedName>
        <fullName evidence="11">Uncharacterized protein</fullName>
    </submittedName>
</protein>
<gene>
    <name evidence="11" type="ORF">FH972_007979</name>
</gene>
<name>A0A5N6QX93_9ROSI</name>
<evidence type="ECO:0000259" key="10">
    <source>
        <dbReference type="Pfam" id="PF14416"/>
    </source>
</evidence>
<dbReference type="GO" id="GO:0005794">
    <property type="term" value="C:Golgi apparatus"/>
    <property type="evidence" value="ECO:0007669"/>
    <property type="project" value="TreeGrafter"/>
</dbReference>
<dbReference type="AlphaFoldDB" id="A0A5N6QX93"/>
<dbReference type="InterPro" id="IPR029962">
    <property type="entry name" value="TBL"/>
</dbReference>
<dbReference type="Pfam" id="PF14416">
    <property type="entry name" value="PMR5N"/>
    <property type="match status" value="1"/>
</dbReference>
<dbReference type="PANTHER" id="PTHR32285:SF48">
    <property type="entry name" value="PROTEIN TRICHOME BIREFRINGENCE-LIKE 19"/>
    <property type="match status" value="1"/>
</dbReference>
<dbReference type="GO" id="GO:0016020">
    <property type="term" value="C:membrane"/>
    <property type="evidence" value="ECO:0007669"/>
    <property type="project" value="UniProtKB-SubCell"/>
</dbReference>
<comment type="subcellular location">
    <subcellularLocation>
        <location evidence="1">Membrane</location>
        <topology evidence="1">Single-pass membrane protein</topology>
    </subcellularLocation>
</comment>
<keyword evidence="3 8" id="KW-0812">Transmembrane</keyword>
<feature type="region of interest" description="Disordered" evidence="7">
    <location>
        <begin position="47"/>
        <end position="72"/>
    </location>
</feature>
<feature type="compositionally biased region" description="Basic and acidic residues" evidence="7">
    <location>
        <begin position="59"/>
        <end position="69"/>
    </location>
</feature>
<dbReference type="Pfam" id="PF13839">
    <property type="entry name" value="PC-Esterase"/>
    <property type="match status" value="1"/>
</dbReference>
<evidence type="ECO:0000256" key="1">
    <source>
        <dbReference type="ARBA" id="ARBA00004167"/>
    </source>
</evidence>
<evidence type="ECO:0000256" key="4">
    <source>
        <dbReference type="ARBA" id="ARBA00022968"/>
    </source>
</evidence>
<dbReference type="PANTHER" id="PTHR32285">
    <property type="entry name" value="PROTEIN TRICHOME BIREFRINGENCE-LIKE 9-RELATED"/>
    <property type="match status" value="1"/>
</dbReference>
<feature type="transmembrane region" description="Helical" evidence="8">
    <location>
        <begin position="21"/>
        <end position="41"/>
    </location>
</feature>
<feature type="domain" description="Trichome birefringence-like N-terminal" evidence="10">
    <location>
        <begin position="81"/>
        <end position="133"/>
    </location>
</feature>
<evidence type="ECO:0000256" key="3">
    <source>
        <dbReference type="ARBA" id="ARBA00022692"/>
    </source>
</evidence>
<evidence type="ECO:0000256" key="8">
    <source>
        <dbReference type="SAM" id="Phobius"/>
    </source>
</evidence>
<dbReference type="Proteomes" id="UP000327013">
    <property type="component" value="Chromosome 3"/>
</dbReference>
<keyword evidence="6 8" id="KW-0472">Membrane</keyword>